<keyword evidence="3" id="KW-0121">Carboxypeptidase</keyword>
<feature type="compositionally biased region" description="Basic and acidic residues" evidence="1">
    <location>
        <begin position="134"/>
        <end position="144"/>
    </location>
</feature>
<evidence type="ECO:0000313" key="3">
    <source>
        <dbReference type="EMBL" id="KAG2470364.1"/>
    </source>
</evidence>
<dbReference type="InterPro" id="IPR012337">
    <property type="entry name" value="RNaseH-like_sf"/>
</dbReference>
<feature type="non-terminal residue" evidence="3">
    <location>
        <position position="406"/>
    </location>
</feature>
<gene>
    <name evidence="3" type="primary">Agbl1_0</name>
    <name evidence="3" type="ORF">GTO96_0006030</name>
</gene>
<comment type="caution">
    <text evidence="3">The sequence shown here is derived from an EMBL/GenBank/DDBJ whole genome shotgun (WGS) entry which is preliminary data.</text>
</comment>
<feature type="compositionally biased region" description="Acidic residues" evidence="1">
    <location>
        <begin position="54"/>
        <end position="79"/>
    </location>
</feature>
<keyword evidence="4" id="KW-1185">Reference proteome</keyword>
<dbReference type="AlphaFoldDB" id="A0A8X7XNB8"/>
<proteinExistence type="predicted"/>
<dbReference type="GO" id="GO:0004180">
    <property type="term" value="F:carboxypeptidase activity"/>
    <property type="evidence" value="ECO:0007669"/>
    <property type="project" value="UniProtKB-KW"/>
</dbReference>
<keyword evidence="3" id="KW-0645">Protease</keyword>
<keyword evidence="3" id="KW-0378">Hydrolase</keyword>
<dbReference type="Pfam" id="PF05699">
    <property type="entry name" value="Dimer_Tnp_hAT"/>
    <property type="match status" value="1"/>
</dbReference>
<name>A0A8X7XNB8_POLSE</name>
<dbReference type="InterPro" id="IPR008906">
    <property type="entry name" value="HATC_C_dom"/>
</dbReference>
<feature type="region of interest" description="Disordered" evidence="1">
    <location>
        <begin position="40"/>
        <end position="79"/>
    </location>
</feature>
<dbReference type="Proteomes" id="UP000886611">
    <property type="component" value="Unassembled WGS sequence"/>
</dbReference>
<organism evidence="3 4">
    <name type="scientific">Polypterus senegalus</name>
    <name type="common">Senegal bichir</name>
    <dbReference type="NCBI Taxonomy" id="55291"/>
    <lineage>
        <taxon>Eukaryota</taxon>
        <taxon>Metazoa</taxon>
        <taxon>Chordata</taxon>
        <taxon>Craniata</taxon>
        <taxon>Vertebrata</taxon>
        <taxon>Euteleostomi</taxon>
        <taxon>Actinopterygii</taxon>
        <taxon>Polypteriformes</taxon>
        <taxon>Polypteridae</taxon>
        <taxon>Polypterus</taxon>
    </lineage>
</organism>
<dbReference type="EMBL" id="JAATIS010000094">
    <property type="protein sequence ID" value="KAG2470364.1"/>
    <property type="molecule type" value="Genomic_DNA"/>
</dbReference>
<dbReference type="SUPFAM" id="SSF53098">
    <property type="entry name" value="Ribonuclease H-like"/>
    <property type="match status" value="1"/>
</dbReference>
<sequence length="406" mass="45723">MDLRSDYVSAKEEGRRTDLGWSGRDVLKAAKMEVGRKEFVAVGSPPATQVMDGNLEDESDEEQLENEELDTKEEDEDLETDLRKLCIRPEPDRTRQDLKQYERFFPELQSDFKDVDRSEEASFEVKDILGDNSEKGLKHSEKHSSGTIRNNCSSHCGSSDEQVQKSKQTHRSCETTGTAVSELYQEARSFHSPHLITMRHEMLSILLERHQFSIPGHDPEIYTNFAAKTKSIAGYSLLAFPDFWGHLPLPYQQSIAERNDGVQSVLLINSVNNRPAAVSLLAPNKTEHSGLGGVCTSSDNSFKQQLEIAMRQSVASALSVPRNLPSQNDDKKLDASVKAEMAVFQSNNKHGCCLEQVYQYLMTVPPTSVEAERAFSATGVLCTKVRSRLDDRTLDMLCFLRSYYRN</sequence>
<evidence type="ECO:0000313" key="4">
    <source>
        <dbReference type="Proteomes" id="UP000886611"/>
    </source>
</evidence>
<evidence type="ECO:0000256" key="1">
    <source>
        <dbReference type="SAM" id="MobiDB-lite"/>
    </source>
</evidence>
<protein>
    <submittedName>
        <fullName evidence="3">CBPC4 carboxypeptidase</fullName>
    </submittedName>
</protein>
<feature type="domain" description="HAT C-terminal dimerisation" evidence="2">
    <location>
        <begin position="353"/>
        <end position="402"/>
    </location>
</feature>
<dbReference type="GO" id="GO:0046983">
    <property type="term" value="F:protein dimerization activity"/>
    <property type="evidence" value="ECO:0007669"/>
    <property type="project" value="InterPro"/>
</dbReference>
<feature type="region of interest" description="Disordered" evidence="1">
    <location>
        <begin position="134"/>
        <end position="172"/>
    </location>
</feature>
<evidence type="ECO:0000259" key="2">
    <source>
        <dbReference type="Pfam" id="PF05699"/>
    </source>
</evidence>
<feature type="non-terminal residue" evidence="3">
    <location>
        <position position="1"/>
    </location>
</feature>
<feature type="compositionally biased region" description="Polar residues" evidence="1">
    <location>
        <begin position="145"/>
        <end position="161"/>
    </location>
</feature>
<accession>A0A8X7XNB8</accession>
<reference evidence="3 4" key="1">
    <citation type="journal article" date="2021" name="Cell">
        <title>Tracing the genetic footprints of vertebrate landing in non-teleost ray-finned fishes.</title>
        <authorList>
            <person name="Bi X."/>
            <person name="Wang K."/>
            <person name="Yang L."/>
            <person name="Pan H."/>
            <person name="Jiang H."/>
            <person name="Wei Q."/>
            <person name="Fang M."/>
            <person name="Yu H."/>
            <person name="Zhu C."/>
            <person name="Cai Y."/>
            <person name="He Y."/>
            <person name="Gan X."/>
            <person name="Zeng H."/>
            <person name="Yu D."/>
            <person name="Zhu Y."/>
            <person name="Jiang H."/>
            <person name="Qiu Q."/>
            <person name="Yang H."/>
            <person name="Zhang Y.E."/>
            <person name="Wang W."/>
            <person name="Zhu M."/>
            <person name="He S."/>
            <person name="Zhang G."/>
        </authorList>
    </citation>
    <scope>NUCLEOTIDE SEQUENCE [LARGE SCALE GENOMIC DNA]</scope>
    <source>
        <strain evidence="3">Bchr_013</strain>
    </source>
</reference>